<dbReference type="EMBL" id="RHFN01000009">
    <property type="protein sequence ID" value="ROU14445.1"/>
    <property type="molecule type" value="Genomic_DNA"/>
</dbReference>
<accession>A0A378GQ64</accession>
<sequence length="160" mass="17880">MIDGFDNNPSARLEHAFHEIAAKSMAGLPFYRQHIPIRACGFQRFEGQWFGAILTPWMLQLMLLPGPGQRWQHRRADERVALALPQGEMLFRPGEIAPDLYYLSCSLMSPIDASLSAELALELAESSAKLALSLPLRQRDEINAGRRALLSGKRASSSFE</sequence>
<evidence type="ECO:0000313" key="3">
    <source>
        <dbReference type="Proteomes" id="UP000268051"/>
    </source>
</evidence>
<dbReference type="InterPro" id="IPR023994">
    <property type="entry name" value="NiFe-hyd_HybE"/>
</dbReference>
<comment type="caution">
    <text evidence="2">The sequence shown here is derived from an EMBL/GenBank/DDBJ whole genome shotgun (WGS) entry which is preliminary data.</text>
</comment>
<dbReference type="RefSeq" id="WP_035896884.1">
    <property type="nucleotide sequence ID" value="NZ_AP022665.1"/>
</dbReference>
<reference evidence="2 3" key="1">
    <citation type="submission" date="2018-10" db="EMBL/GenBank/DDBJ databases">
        <title>Horizontal transference of carbapenem resistance between Klebsiella pneumoniae and Kluyvera ascorbata during abdominal infection: a case report.</title>
        <authorList>
            <person name="Raro O.H.F."/>
            <person name="Lima-Morales D."/>
            <person name="Barth A.L."/>
            <person name="Paim T.G.S."/>
            <person name="Mott M.P."/>
            <person name="Riche C.V.W."/>
            <person name="Teixeira U.F."/>
            <person name="Waechter F."/>
            <person name="Dias C.A.G."/>
        </authorList>
    </citation>
    <scope>NUCLEOTIDE SEQUENCE [LARGE SCALE GENOMIC DNA]</scope>
    <source>
        <strain evidence="2 3">OT2</strain>
    </source>
</reference>
<dbReference type="Proteomes" id="UP000268051">
    <property type="component" value="Unassembled WGS sequence"/>
</dbReference>
<name>A0A378GQ64_9ENTR</name>
<dbReference type="AlphaFoldDB" id="A0A378GQ64"/>
<organism evidence="2 3">
    <name type="scientific">Kluyvera ascorbata</name>
    <dbReference type="NCBI Taxonomy" id="51288"/>
    <lineage>
        <taxon>Bacteria</taxon>
        <taxon>Pseudomonadati</taxon>
        <taxon>Pseudomonadota</taxon>
        <taxon>Gammaproteobacteria</taxon>
        <taxon>Enterobacterales</taxon>
        <taxon>Enterobacteriaceae</taxon>
        <taxon>Kluyvera</taxon>
    </lineage>
</organism>
<proteinExistence type="inferred from homology"/>
<gene>
    <name evidence="2" type="ORF">EB837_11170</name>
</gene>
<dbReference type="Gene3D" id="3.30.1460.40">
    <property type="entry name" value="[NiFe]-hydrogenase assembly chaperone, HybE"/>
    <property type="match status" value="1"/>
</dbReference>
<dbReference type="Pfam" id="PF11939">
    <property type="entry name" value="NiFe-hyd_HybE"/>
    <property type="match status" value="1"/>
</dbReference>
<protein>
    <submittedName>
        <fullName evidence="2">Hydrogenase-2 assembly chaperone</fullName>
    </submittedName>
</protein>
<evidence type="ECO:0000313" key="2">
    <source>
        <dbReference type="EMBL" id="ROU14445.1"/>
    </source>
</evidence>
<evidence type="ECO:0000256" key="1">
    <source>
        <dbReference type="ARBA" id="ARBA00006532"/>
    </source>
</evidence>
<dbReference type="NCBIfam" id="NF007776">
    <property type="entry name" value="PRK10465.1"/>
    <property type="match status" value="1"/>
</dbReference>
<dbReference type="OrthoDB" id="6485044at2"/>
<dbReference type="InterPro" id="IPR038530">
    <property type="entry name" value="NiFe-hyd_HybE_sf"/>
</dbReference>
<dbReference type="NCBIfam" id="TIGR03993">
    <property type="entry name" value="hydrog_HybE"/>
    <property type="match status" value="1"/>
</dbReference>
<comment type="similarity">
    <text evidence="1">Belongs to the HupJ family.</text>
</comment>